<dbReference type="RefSeq" id="WP_141634541.1">
    <property type="nucleotide sequence ID" value="NZ_VIGB01000003.1"/>
</dbReference>
<dbReference type="EMBL" id="VIGB01000003">
    <property type="protein sequence ID" value="TQF03941.1"/>
    <property type="molecule type" value="Genomic_DNA"/>
</dbReference>
<dbReference type="AlphaFoldDB" id="A0A540W4I4"/>
<protein>
    <submittedName>
        <fullName evidence="1">Uncharacterized protein</fullName>
    </submittedName>
</protein>
<dbReference type="Proteomes" id="UP000319103">
    <property type="component" value="Unassembled WGS sequence"/>
</dbReference>
<accession>A0A540W4I4</accession>
<gene>
    <name evidence="1" type="ORF">E6W39_19005</name>
</gene>
<sequence>MNLVDLLTVALASVLAHNGLQVLVSKLTAVATAVDQGDVKTLAHDAHGVVDWVETHDPALAKSVEAEAAQLRAAAVDEIERARHAAAEEIRKLAAAVESAATALPATPVDPPAAPPAAS</sequence>
<comment type="caution">
    <text evidence="1">The sequence shown here is derived from an EMBL/GenBank/DDBJ whole genome shotgun (WGS) entry which is preliminary data.</text>
</comment>
<organism evidence="1 2">
    <name type="scientific">Kitasatospora acidiphila</name>
    <dbReference type="NCBI Taxonomy" id="2567942"/>
    <lineage>
        <taxon>Bacteria</taxon>
        <taxon>Bacillati</taxon>
        <taxon>Actinomycetota</taxon>
        <taxon>Actinomycetes</taxon>
        <taxon>Kitasatosporales</taxon>
        <taxon>Streptomycetaceae</taxon>
        <taxon>Kitasatospora</taxon>
    </lineage>
</organism>
<evidence type="ECO:0000313" key="1">
    <source>
        <dbReference type="EMBL" id="TQF03941.1"/>
    </source>
</evidence>
<dbReference type="OrthoDB" id="9995841at2"/>
<proteinExistence type="predicted"/>
<reference evidence="1 2" key="1">
    <citation type="submission" date="2019-06" db="EMBL/GenBank/DDBJ databases">
        <title>Description of Kitasatospora acidophila sp. nov. isolated from pine grove soil, and reclassification of Streptomyces novaecaesareae to Kitasatospora novaeceasareae comb. nov.</title>
        <authorList>
            <person name="Kim M.J."/>
        </authorList>
    </citation>
    <scope>NUCLEOTIDE SEQUENCE [LARGE SCALE GENOMIC DNA]</scope>
    <source>
        <strain evidence="1 2">MMS16-CNU292</strain>
    </source>
</reference>
<keyword evidence="2" id="KW-1185">Reference proteome</keyword>
<name>A0A540W4I4_9ACTN</name>
<evidence type="ECO:0000313" key="2">
    <source>
        <dbReference type="Proteomes" id="UP000319103"/>
    </source>
</evidence>